<dbReference type="EMBL" id="JAAKZY010000261">
    <property type="protein sequence ID" value="NGO14466.1"/>
    <property type="molecule type" value="Genomic_DNA"/>
</dbReference>
<gene>
    <name evidence="3" type="ORF">G5C60_44485</name>
</gene>
<evidence type="ECO:0000256" key="1">
    <source>
        <dbReference type="SAM" id="Phobius"/>
    </source>
</evidence>
<protein>
    <submittedName>
        <fullName evidence="3">SHOCT domain-containing protein</fullName>
    </submittedName>
</protein>
<evidence type="ECO:0000313" key="3">
    <source>
        <dbReference type="EMBL" id="NGO14466.1"/>
    </source>
</evidence>
<accession>A0A6G4VK45</accession>
<feature type="domain" description="SHOCT" evidence="2">
    <location>
        <begin position="110"/>
        <end position="137"/>
    </location>
</feature>
<feature type="transmembrane region" description="Helical" evidence="1">
    <location>
        <begin position="54"/>
        <end position="72"/>
    </location>
</feature>
<comment type="caution">
    <text evidence="3">The sequence shown here is derived from an EMBL/GenBank/DDBJ whole genome shotgun (WGS) entry which is preliminary data.</text>
</comment>
<keyword evidence="4" id="KW-1185">Reference proteome</keyword>
<dbReference type="Proteomes" id="UP000472335">
    <property type="component" value="Unassembled WGS sequence"/>
</dbReference>
<reference evidence="3 4" key="1">
    <citation type="submission" date="2020-02" db="EMBL/GenBank/DDBJ databases">
        <title>Whole-genome analyses of novel actinobacteria.</title>
        <authorList>
            <person name="Sahin N."/>
            <person name="Gencbay T."/>
        </authorList>
    </citation>
    <scope>NUCLEOTIDE SEQUENCE [LARGE SCALE GENOMIC DNA]</scope>
    <source>
        <strain evidence="3 4">HC44</strain>
    </source>
</reference>
<keyword evidence="1" id="KW-0812">Transmembrane</keyword>
<evidence type="ECO:0000313" key="4">
    <source>
        <dbReference type="Proteomes" id="UP000472335"/>
    </source>
</evidence>
<organism evidence="3 4">
    <name type="scientific">Streptomyces scabichelini</name>
    <dbReference type="NCBI Taxonomy" id="2711217"/>
    <lineage>
        <taxon>Bacteria</taxon>
        <taxon>Bacillati</taxon>
        <taxon>Actinomycetota</taxon>
        <taxon>Actinomycetes</taxon>
        <taxon>Kitasatosporales</taxon>
        <taxon>Streptomycetaceae</taxon>
        <taxon>Streptomyces</taxon>
    </lineage>
</organism>
<dbReference type="RefSeq" id="WP_165268876.1">
    <property type="nucleotide sequence ID" value="NZ_JAAKZY010000261.1"/>
</dbReference>
<dbReference type="InterPro" id="IPR018649">
    <property type="entry name" value="SHOCT"/>
</dbReference>
<keyword evidence="1" id="KW-1133">Transmembrane helix</keyword>
<sequence>MDTNVNLAYDYPVLGAFWTVMWIFLWVMWIFLLFRVIVDIFRDDSLNGWAKTGWLVFTIVLPFLGVFVYVVARGKGMGRREQAHVQAHLEMTDRYVRETVGATAPAGEVEQLARLSEIRARGDISDEEFRRAKEKVLLLH</sequence>
<name>A0A6G4VK45_9ACTN</name>
<dbReference type="Pfam" id="PF09851">
    <property type="entry name" value="SHOCT"/>
    <property type="match status" value="1"/>
</dbReference>
<dbReference type="AlphaFoldDB" id="A0A6G4VK45"/>
<keyword evidence="1" id="KW-0472">Membrane</keyword>
<feature type="transmembrane region" description="Helical" evidence="1">
    <location>
        <begin position="12"/>
        <end position="34"/>
    </location>
</feature>
<proteinExistence type="predicted"/>
<evidence type="ECO:0000259" key="2">
    <source>
        <dbReference type="Pfam" id="PF09851"/>
    </source>
</evidence>